<accession>A0ABD2ZXB5</accession>
<evidence type="ECO:0000313" key="2">
    <source>
        <dbReference type="Proteomes" id="UP001630127"/>
    </source>
</evidence>
<reference evidence="1 2" key="1">
    <citation type="submission" date="2024-11" db="EMBL/GenBank/DDBJ databases">
        <title>A near-complete genome assembly of Cinchona calisaya.</title>
        <authorList>
            <person name="Lian D.C."/>
            <person name="Zhao X.W."/>
            <person name="Wei L."/>
        </authorList>
    </citation>
    <scope>NUCLEOTIDE SEQUENCE [LARGE SCALE GENOMIC DNA]</scope>
    <source>
        <tissue evidence="1">Nenye</tissue>
    </source>
</reference>
<dbReference type="Proteomes" id="UP001630127">
    <property type="component" value="Unassembled WGS sequence"/>
</dbReference>
<organism evidence="1 2">
    <name type="scientific">Cinchona calisaya</name>
    <dbReference type="NCBI Taxonomy" id="153742"/>
    <lineage>
        <taxon>Eukaryota</taxon>
        <taxon>Viridiplantae</taxon>
        <taxon>Streptophyta</taxon>
        <taxon>Embryophyta</taxon>
        <taxon>Tracheophyta</taxon>
        <taxon>Spermatophyta</taxon>
        <taxon>Magnoliopsida</taxon>
        <taxon>eudicotyledons</taxon>
        <taxon>Gunneridae</taxon>
        <taxon>Pentapetalae</taxon>
        <taxon>asterids</taxon>
        <taxon>lamiids</taxon>
        <taxon>Gentianales</taxon>
        <taxon>Rubiaceae</taxon>
        <taxon>Cinchonoideae</taxon>
        <taxon>Cinchoneae</taxon>
        <taxon>Cinchona</taxon>
    </lineage>
</organism>
<dbReference type="PANTHER" id="PTHR10775">
    <property type="entry name" value="OS08G0208400 PROTEIN"/>
    <property type="match status" value="1"/>
</dbReference>
<evidence type="ECO:0000313" key="1">
    <source>
        <dbReference type="EMBL" id="KAL3522870.1"/>
    </source>
</evidence>
<name>A0ABD2ZXB5_9GENT</name>
<protein>
    <submittedName>
        <fullName evidence="1">Uncharacterized protein</fullName>
    </submittedName>
</protein>
<dbReference type="PANTHER" id="PTHR10775:SF188">
    <property type="entry name" value="TRANSPOSASE-ASSOCIATED DOMAIN-CONTAINING PROTEIN"/>
    <property type="match status" value="1"/>
</dbReference>
<gene>
    <name evidence="1" type="ORF">ACH5RR_015704</name>
</gene>
<keyword evidence="2" id="KW-1185">Reference proteome</keyword>
<dbReference type="InterPro" id="IPR004242">
    <property type="entry name" value="Transposase_21"/>
</dbReference>
<dbReference type="EMBL" id="JBJUIK010000007">
    <property type="protein sequence ID" value="KAL3522870.1"/>
    <property type="molecule type" value="Genomic_DNA"/>
</dbReference>
<dbReference type="AlphaFoldDB" id="A0ABD2ZXB5"/>
<proteinExistence type="predicted"/>
<dbReference type="Pfam" id="PF02992">
    <property type="entry name" value="Transposase_21"/>
    <property type="match status" value="1"/>
</dbReference>
<comment type="caution">
    <text evidence="1">The sequence shown here is derived from an EMBL/GenBank/DDBJ whole genome shotgun (WGS) entry which is preliminary data.</text>
</comment>
<sequence length="123" mass="14878">MKQNFNVRATLKWTINDYPTYGMLSMWSTARKLTCTICMEQTIAFRLKSTENNSWFDCHRQFLTEDVFRRNRYAFYKNRVERSHPSHRLTGKQLWKRVRNLPKIKNLKVKHQNLMDGYGVTQN</sequence>